<feature type="transmembrane region" description="Helical" evidence="9">
    <location>
        <begin position="46"/>
        <end position="64"/>
    </location>
</feature>
<keyword evidence="5 9" id="KW-0812">Transmembrane</keyword>
<organism evidence="11 12">
    <name type="scientific">Bartonella birtlesii LL-WM9</name>
    <dbReference type="NCBI Taxonomy" id="1094552"/>
    <lineage>
        <taxon>Bacteria</taxon>
        <taxon>Pseudomonadati</taxon>
        <taxon>Pseudomonadota</taxon>
        <taxon>Alphaproteobacteria</taxon>
        <taxon>Hyphomicrobiales</taxon>
        <taxon>Bartonellaceae</taxon>
        <taxon>Bartonella</taxon>
    </lineage>
</organism>
<dbReference type="GO" id="GO:0090529">
    <property type="term" value="P:cell septum assembly"/>
    <property type="evidence" value="ECO:0007669"/>
    <property type="project" value="InterPro"/>
</dbReference>
<evidence type="ECO:0000259" key="10">
    <source>
        <dbReference type="PROSITE" id="PS51779"/>
    </source>
</evidence>
<comment type="caution">
    <text evidence="11">The sequence shown here is derived from an EMBL/GenBank/DDBJ whole genome shotgun (WGS) entry which is preliminary data.</text>
</comment>
<evidence type="ECO:0000256" key="7">
    <source>
        <dbReference type="ARBA" id="ARBA00023136"/>
    </source>
</evidence>
<dbReference type="InterPro" id="IPR034746">
    <property type="entry name" value="POTRA"/>
</dbReference>
<comment type="function">
    <text evidence="9">Essential cell division protein.</text>
</comment>
<evidence type="ECO:0000256" key="4">
    <source>
        <dbReference type="ARBA" id="ARBA00022618"/>
    </source>
</evidence>
<dbReference type="Pfam" id="PF08478">
    <property type="entry name" value="POTRA_1"/>
    <property type="match status" value="1"/>
</dbReference>
<keyword evidence="7 9" id="KW-0472">Membrane</keyword>
<sequence length="302" mass="34263">MYALSINKTNVLMEVPLVPVLPRLYRRFLRFVFEFFFISVHVPRHLGSFAVVLFFFVTVFYGLSSSGQMAMIMKATVSDIGFVVTDVEISGNKRLLKQEIVKKLRLDTAPSIFIFNVDKARSLLEKQAWVQLANIQKIYPNKVRISVVEREPYAVWQHDGVMDIVDHTGRVIVPFKGGIVQGLPLIVGRGAQNSAKMFFQALSIYPKLYSRVRAFVRVGDRRWDLVLDNGVRVMLPEQGALERISSLIETDTAQNLLSRDILTVDLRLADRITVSLTDEALERRRAAVEEERILKAGKAGKP</sequence>
<dbReference type="InterPro" id="IPR005548">
    <property type="entry name" value="Cell_div_FtsQ/DivIB_C"/>
</dbReference>
<name>J1ITS2_9HYPH</name>
<reference evidence="11 12" key="1">
    <citation type="submission" date="2012-03" db="EMBL/GenBank/DDBJ databases">
        <title>The Genome Sequence of Bartonella birtlesii LL-WM9.</title>
        <authorList>
            <consortium name="The Broad Institute Genome Sequencing Platform"/>
            <consortium name="The Broad Institute Genome Sequencing Center for Infectious Disease"/>
            <person name="Feldgarden M."/>
            <person name="Kirby J."/>
            <person name="Kosoy M."/>
            <person name="Birtles R."/>
            <person name="Probert W.S."/>
            <person name="Chiaraviglio L."/>
            <person name="Young S.K."/>
            <person name="Zeng Q."/>
            <person name="Gargeya S."/>
            <person name="Fitzgerald M."/>
            <person name="Haas B."/>
            <person name="Abouelleil A."/>
            <person name="Alvarado L."/>
            <person name="Arachchi H.M."/>
            <person name="Berlin A."/>
            <person name="Chapman S.B."/>
            <person name="Gearin G."/>
            <person name="Goldberg J."/>
            <person name="Griggs A."/>
            <person name="Gujja S."/>
            <person name="Hansen M."/>
            <person name="Heiman D."/>
            <person name="Howarth C."/>
            <person name="Larimer J."/>
            <person name="Lui A."/>
            <person name="MacDonald P.J.P."/>
            <person name="McCowen C."/>
            <person name="Montmayeur A."/>
            <person name="Murphy C."/>
            <person name="Neiman D."/>
            <person name="Pearson M."/>
            <person name="Priest M."/>
            <person name="Roberts A."/>
            <person name="Saif S."/>
            <person name="Shea T."/>
            <person name="Sisk P."/>
            <person name="Stolte C."/>
            <person name="Sykes S."/>
            <person name="Wortman J."/>
            <person name="Nusbaum C."/>
            <person name="Birren B."/>
        </authorList>
    </citation>
    <scope>NUCLEOTIDE SEQUENCE [LARGE SCALE GENOMIC DNA]</scope>
    <source>
        <strain evidence="11 12">LL-WM9</strain>
    </source>
</reference>
<evidence type="ECO:0000313" key="12">
    <source>
        <dbReference type="Proteomes" id="UP000008748"/>
    </source>
</evidence>
<dbReference type="EMBL" id="AIMC01000032">
    <property type="protein sequence ID" value="EJF74952.1"/>
    <property type="molecule type" value="Genomic_DNA"/>
</dbReference>
<keyword evidence="8 9" id="KW-0131">Cell cycle</keyword>
<dbReference type="InterPro" id="IPR013685">
    <property type="entry name" value="POTRA_FtsQ_type"/>
</dbReference>
<dbReference type="Gene3D" id="3.40.50.11690">
    <property type="entry name" value="Cell division protein FtsQ/DivIB"/>
    <property type="match status" value="1"/>
</dbReference>
<dbReference type="AlphaFoldDB" id="J1ITS2"/>
<dbReference type="PANTHER" id="PTHR35851">
    <property type="entry name" value="CELL DIVISION PROTEIN FTSQ"/>
    <property type="match status" value="1"/>
</dbReference>
<dbReference type="GO" id="GO:0043093">
    <property type="term" value="P:FtsZ-dependent cytokinesis"/>
    <property type="evidence" value="ECO:0007669"/>
    <property type="project" value="UniProtKB-UniRule"/>
</dbReference>
<dbReference type="GO" id="GO:0005886">
    <property type="term" value="C:plasma membrane"/>
    <property type="evidence" value="ECO:0007669"/>
    <property type="project" value="UniProtKB-SubCell"/>
</dbReference>
<evidence type="ECO:0000256" key="5">
    <source>
        <dbReference type="ARBA" id="ARBA00022692"/>
    </source>
</evidence>
<dbReference type="InterPro" id="IPR045335">
    <property type="entry name" value="FtsQ_C_sf"/>
</dbReference>
<dbReference type="Proteomes" id="UP000008748">
    <property type="component" value="Unassembled WGS sequence"/>
</dbReference>
<protein>
    <recommendedName>
        <fullName evidence="9">Cell division protein FtsQ</fullName>
    </recommendedName>
</protein>
<comment type="similarity">
    <text evidence="9">Belongs to the FtsQ/DivIB family. FtsQ subfamily.</text>
</comment>
<dbReference type="Gene3D" id="3.10.20.310">
    <property type="entry name" value="membrane protein fhac"/>
    <property type="match status" value="1"/>
</dbReference>
<keyword evidence="4 9" id="KW-0132">Cell division</keyword>
<evidence type="ECO:0000256" key="2">
    <source>
        <dbReference type="ARBA" id="ARBA00022475"/>
    </source>
</evidence>
<keyword evidence="6 9" id="KW-1133">Transmembrane helix</keyword>
<evidence type="ECO:0000256" key="9">
    <source>
        <dbReference type="HAMAP-Rule" id="MF_00911"/>
    </source>
</evidence>
<dbReference type="PATRIC" id="fig|1094552.3.peg.1483"/>
<keyword evidence="3 9" id="KW-0997">Cell inner membrane</keyword>
<dbReference type="PROSITE" id="PS51779">
    <property type="entry name" value="POTRA"/>
    <property type="match status" value="1"/>
</dbReference>
<keyword evidence="2 9" id="KW-1003">Cell membrane</keyword>
<accession>J1ITS2</accession>
<dbReference type="Pfam" id="PF03799">
    <property type="entry name" value="FtsQ_DivIB_C"/>
    <property type="match status" value="1"/>
</dbReference>
<gene>
    <name evidence="9" type="primary">ftsQ</name>
    <name evidence="11" type="ORF">ME7_01323</name>
</gene>
<feature type="domain" description="POTRA" evidence="10">
    <location>
        <begin position="82"/>
        <end position="150"/>
    </location>
</feature>
<evidence type="ECO:0000256" key="3">
    <source>
        <dbReference type="ARBA" id="ARBA00022519"/>
    </source>
</evidence>
<dbReference type="RefSeq" id="WP_006590240.1">
    <property type="nucleotide sequence ID" value="NZ_JH725078.1"/>
</dbReference>
<dbReference type="GO" id="GO:0032153">
    <property type="term" value="C:cell division site"/>
    <property type="evidence" value="ECO:0007669"/>
    <property type="project" value="UniProtKB-UniRule"/>
</dbReference>
<evidence type="ECO:0000256" key="1">
    <source>
        <dbReference type="ARBA" id="ARBA00004370"/>
    </source>
</evidence>
<comment type="subcellular location">
    <subcellularLocation>
        <location evidence="9">Cell inner membrane</location>
        <topology evidence="9">Single-pass type II membrane protein</topology>
    </subcellularLocation>
    <subcellularLocation>
        <location evidence="1">Membrane</location>
    </subcellularLocation>
    <text evidence="9">Localizes to the division septum.</text>
</comment>
<proteinExistence type="inferred from homology"/>
<dbReference type="PANTHER" id="PTHR35851:SF1">
    <property type="entry name" value="CELL DIVISION PROTEIN FTSQ"/>
    <property type="match status" value="1"/>
</dbReference>
<keyword evidence="12" id="KW-1185">Reference proteome</keyword>
<evidence type="ECO:0000313" key="11">
    <source>
        <dbReference type="EMBL" id="EJF74952.1"/>
    </source>
</evidence>
<dbReference type="HOGENOM" id="CLU_061141_2_0_5"/>
<evidence type="ECO:0000256" key="8">
    <source>
        <dbReference type="ARBA" id="ARBA00023306"/>
    </source>
</evidence>
<dbReference type="HAMAP" id="MF_00911">
    <property type="entry name" value="FtsQ_subfam"/>
    <property type="match status" value="1"/>
</dbReference>
<dbReference type="InterPro" id="IPR026579">
    <property type="entry name" value="FtsQ"/>
</dbReference>
<evidence type="ECO:0000256" key="6">
    <source>
        <dbReference type="ARBA" id="ARBA00022989"/>
    </source>
</evidence>